<evidence type="ECO:0000256" key="4">
    <source>
        <dbReference type="ARBA" id="ARBA00022729"/>
    </source>
</evidence>
<dbReference type="EMBL" id="CVTD020000015">
    <property type="protein sequence ID" value="CRZ34469.1"/>
    <property type="molecule type" value="Genomic_DNA"/>
</dbReference>
<keyword evidence="3" id="KW-0813">Transport</keyword>
<evidence type="ECO:0000313" key="6">
    <source>
        <dbReference type="Proteomes" id="UP000236497"/>
    </source>
</evidence>
<dbReference type="InterPro" id="IPR050490">
    <property type="entry name" value="Bact_solute-bd_prot1"/>
</dbReference>
<evidence type="ECO:0000256" key="2">
    <source>
        <dbReference type="ARBA" id="ARBA00008520"/>
    </source>
</evidence>
<organism evidence="5 6">
    <name type="scientific">Herbinix hemicellulosilytica</name>
    <dbReference type="NCBI Taxonomy" id="1564487"/>
    <lineage>
        <taxon>Bacteria</taxon>
        <taxon>Bacillati</taxon>
        <taxon>Bacillota</taxon>
        <taxon>Clostridia</taxon>
        <taxon>Lachnospirales</taxon>
        <taxon>Lachnospiraceae</taxon>
        <taxon>Herbinix</taxon>
    </lineage>
</organism>
<dbReference type="PANTHER" id="PTHR43649">
    <property type="entry name" value="ARABINOSE-BINDING PROTEIN-RELATED"/>
    <property type="match status" value="1"/>
</dbReference>
<evidence type="ECO:0000313" key="5">
    <source>
        <dbReference type="EMBL" id="CRZ34469.1"/>
    </source>
</evidence>
<proteinExistence type="inferred from homology"/>
<dbReference type="RefSeq" id="WP_103202580.1">
    <property type="nucleotide sequence ID" value="NZ_CVTD020000015.1"/>
</dbReference>
<accession>A0A0H5SG74</accession>
<dbReference type="Proteomes" id="UP000236497">
    <property type="component" value="Unassembled WGS sequence"/>
</dbReference>
<evidence type="ECO:0000256" key="3">
    <source>
        <dbReference type="ARBA" id="ARBA00022448"/>
    </source>
</evidence>
<comment type="similarity">
    <text evidence="2">Belongs to the bacterial solute-binding protein 1 family.</text>
</comment>
<reference evidence="5 6" key="1">
    <citation type="submission" date="2015-06" db="EMBL/GenBank/DDBJ databases">
        <authorList>
            <person name="Wibberg Daniel"/>
        </authorList>
    </citation>
    <scope>NUCLEOTIDE SEQUENCE [LARGE SCALE GENOMIC DNA]</scope>
    <source>
        <strain evidence="5 6">T3/55T</strain>
    </source>
</reference>
<dbReference type="OrthoDB" id="362670at2"/>
<evidence type="ECO:0000256" key="1">
    <source>
        <dbReference type="ARBA" id="ARBA00004196"/>
    </source>
</evidence>
<dbReference type="GO" id="GO:0030313">
    <property type="term" value="C:cell envelope"/>
    <property type="evidence" value="ECO:0007669"/>
    <property type="project" value="UniProtKB-SubCell"/>
</dbReference>
<keyword evidence="6" id="KW-1185">Reference proteome</keyword>
<comment type="subcellular location">
    <subcellularLocation>
        <location evidence="1">Cell envelope</location>
    </subcellularLocation>
</comment>
<keyword evidence="4" id="KW-0732">Signal</keyword>
<dbReference type="Pfam" id="PF01547">
    <property type="entry name" value="SBP_bac_1"/>
    <property type="match status" value="1"/>
</dbReference>
<name>A0A0H5SG74_HERHM</name>
<dbReference type="PANTHER" id="PTHR43649:SF31">
    <property type="entry name" value="SN-GLYCEROL-3-PHOSPHATE-BINDING PERIPLASMIC PROTEIN UGPB"/>
    <property type="match status" value="1"/>
</dbReference>
<gene>
    <name evidence="5" type="ORF">HHT355_1267</name>
</gene>
<dbReference type="SUPFAM" id="SSF53850">
    <property type="entry name" value="Periplasmic binding protein-like II"/>
    <property type="match status" value="1"/>
</dbReference>
<evidence type="ECO:0008006" key="7">
    <source>
        <dbReference type="Google" id="ProtNLM"/>
    </source>
</evidence>
<sequence length="471" mass="53123">MKHTGVRIFILGVLLCFVFGLAGCAGKDTGNPPYGDTEGNNQTKKVTTEKIRVWSDNAHEKELRLKQIEEFNRTKGRELGIEIEYTVFGSEYQDVIKEAMAAGTAPELFRPTMVLVPDFISAGYMVPITDLPGGQELAESYGNYLINNQHIFNGKVYTLPYNLTTYKFIINEDLFKKAGIDRYPKTWDEVREAARRITEASDGKAYGWILGLKSDWMISTYLIRPNGVNVGHVGFNYETMEFDFSAFAPVIKAVKGMIDDNSVFPGFENLDADAARAQFAEGRVGMIPGASFDTSVYNDQFPANINWSVIPVPSFTEDEPAFKEFADATSLLGISVSAYDKPKKTMEVLKFFYSDENAAQMYSQSLYIPFRQEAIDMAKSKPALKGFSDFANIPDKVLMLPTPENIIRVDGTLYRQTISDIFAGVYDDMSVEEVLEDLDKRYNEAFKKLPQTVRDEYRQPAEIISNFKRDK</sequence>
<protein>
    <recommendedName>
        <fullName evidence="7">Carbohydrate ABC transporter substrate-binding protein (CUT1 family)</fullName>
    </recommendedName>
</protein>
<dbReference type="PROSITE" id="PS51257">
    <property type="entry name" value="PROKAR_LIPOPROTEIN"/>
    <property type="match status" value="1"/>
</dbReference>
<dbReference type="Gene3D" id="3.40.190.10">
    <property type="entry name" value="Periplasmic binding protein-like II"/>
    <property type="match status" value="1"/>
</dbReference>
<dbReference type="InterPro" id="IPR006059">
    <property type="entry name" value="SBP"/>
</dbReference>
<dbReference type="AlphaFoldDB" id="A0A0H5SG74"/>